<dbReference type="EMBL" id="SACS01000002">
    <property type="protein sequence ID" value="RVU41276.1"/>
    <property type="molecule type" value="Genomic_DNA"/>
</dbReference>
<evidence type="ECO:0000313" key="2">
    <source>
        <dbReference type="EMBL" id="RVU41276.1"/>
    </source>
</evidence>
<dbReference type="RefSeq" id="WP_127697658.1">
    <property type="nucleotide sequence ID" value="NZ_SACS01000002.1"/>
</dbReference>
<keyword evidence="1" id="KW-0175">Coiled coil</keyword>
<sequence length="183" mass="20573">MLKNKPLLLAVLGLLLLLKFVVQPWYQGQSAKLDELSISNQRLAKVFALQQIAEPLHQDLTTLQQRLADLKQQLPVAENAQAMALQTQNSWQLLFEQQQVKVELFDWVGEREFAAAGFQIGRIQLRLSGKLHQLALAGITLQQRFPSASIEASQINQSGGLKMDNQAEQQLTIDVLYQLESAQ</sequence>
<proteinExistence type="predicted"/>
<evidence type="ECO:0000313" key="3">
    <source>
        <dbReference type="Proteomes" id="UP000283077"/>
    </source>
</evidence>
<evidence type="ECO:0008006" key="4">
    <source>
        <dbReference type="Google" id="ProtNLM"/>
    </source>
</evidence>
<organism evidence="2 3">
    <name type="scientific">Rheinheimera riviphila</name>
    <dbReference type="NCBI Taxonomy" id="1834037"/>
    <lineage>
        <taxon>Bacteria</taxon>
        <taxon>Pseudomonadati</taxon>
        <taxon>Pseudomonadota</taxon>
        <taxon>Gammaproteobacteria</taxon>
        <taxon>Chromatiales</taxon>
        <taxon>Chromatiaceae</taxon>
        <taxon>Rheinheimera</taxon>
    </lineage>
</organism>
<comment type="caution">
    <text evidence="2">The sequence shown here is derived from an EMBL/GenBank/DDBJ whole genome shotgun (WGS) entry which is preliminary data.</text>
</comment>
<protein>
    <recommendedName>
        <fullName evidence="4">Tfp pilus assembly protein PilO</fullName>
    </recommendedName>
</protein>
<accession>A0A437R3B3</accession>
<dbReference type="OrthoDB" id="6309436at2"/>
<feature type="coiled-coil region" evidence="1">
    <location>
        <begin position="53"/>
        <end position="80"/>
    </location>
</feature>
<name>A0A437R3B3_9GAMM</name>
<keyword evidence="3" id="KW-1185">Reference proteome</keyword>
<reference evidence="2 3" key="1">
    <citation type="submission" date="2019-01" db="EMBL/GenBank/DDBJ databases">
        <authorList>
            <person name="Chen W.-M."/>
        </authorList>
    </citation>
    <scope>NUCLEOTIDE SEQUENCE [LARGE SCALE GENOMIC DNA]</scope>
    <source>
        <strain evidence="2 3">KYPC3</strain>
    </source>
</reference>
<evidence type="ECO:0000256" key="1">
    <source>
        <dbReference type="SAM" id="Coils"/>
    </source>
</evidence>
<gene>
    <name evidence="2" type="ORF">EOE67_03490</name>
</gene>
<dbReference type="Proteomes" id="UP000283077">
    <property type="component" value="Unassembled WGS sequence"/>
</dbReference>
<dbReference type="AlphaFoldDB" id="A0A437R3B3"/>